<dbReference type="Proteomes" id="UP001225498">
    <property type="component" value="Unassembled WGS sequence"/>
</dbReference>
<keyword evidence="1" id="KW-0472">Membrane</keyword>
<name>A0AAI9CH39_STEMA</name>
<evidence type="ECO:0000256" key="1">
    <source>
        <dbReference type="SAM" id="Phobius"/>
    </source>
</evidence>
<organism evidence="2 3">
    <name type="scientific">Stenotrophomonas maltophilia</name>
    <name type="common">Pseudomonas maltophilia</name>
    <name type="synonym">Xanthomonas maltophilia</name>
    <dbReference type="NCBI Taxonomy" id="40324"/>
    <lineage>
        <taxon>Bacteria</taxon>
        <taxon>Pseudomonadati</taxon>
        <taxon>Pseudomonadota</taxon>
        <taxon>Gammaproteobacteria</taxon>
        <taxon>Lysobacterales</taxon>
        <taxon>Lysobacteraceae</taxon>
        <taxon>Stenotrophomonas</taxon>
        <taxon>Stenotrophomonas maltophilia group</taxon>
    </lineage>
</organism>
<protein>
    <submittedName>
        <fullName evidence="2">Uncharacterized protein</fullName>
    </submittedName>
</protein>
<evidence type="ECO:0000313" key="2">
    <source>
        <dbReference type="EMBL" id="EKZ1925131.1"/>
    </source>
</evidence>
<keyword evidence="1" id="KW-0812">Transmembrane</keyword>
<comment type="caution">
    <text evidence="2">The sequence shown here is derived from an EMBL/GenBank/DDBJ whole genome shotgun (WGS) entry which is preliminary data.</text>
</comment>
<reference evidence="2" key="1">
    <citation type="submission" date="2023-08" db="EMBL/GenBank/DDBJ databases">
        <authorList>
            <consortium name="Clinical and Environmental Microbiology Branch: Whole genome sequencing antimicrobial resistance pathogens in the healthcare setting"/>
        </authorList>
    </citation>
    <scope>NUCLEOTIDE SEQUENCE</scope>
    <source>
        <strain evidence="2">2023CJ-00293</strain>
    </source>
</reference>
<feature type="transmembrane region" description="Helical" evidence="1">
    <location>
        <begin position="69"/>
        <end position="90"/>
    </location>
</feature>
<gene>
    <name evidence="2" type="ORF">REH87_000081</name>
</gene>
<accession>A0AAI9CH39</accession>
<evidence type="ECO:0000313" key="3">
    <source>
        <dbReference type="Proteomes" id="UP001225498"/>
    </source>
</evidence>
<sequence>MYKKSGKTVAKVLAEFKAGIEGAPILSKVKGFFGTCTGGGSCPTATWDGGQYAGKFDLASLCSGPLLQLFQYAGFVFLAGMGVVALRWALL</sequence>
<keyword evidence="1" id="KW-1133">Transmembrane helix</keyword>
<dbReference type="RefSeq" id="WP_049450732.1">
    <property type="nucleotide sequence ID" value="NZ_CP133415.1"/>
</dbReference>
<dbReference type="EMBL" id="ABLTIR010000001">
    <property type="protein sequence ID" value="EKZ1925131.1"/>
    <property type="molecule type" value="Genomic_DNA"/>
</dbReference>
<proteinExistence type="predicted"/>
<dbReference type="AlphaFoldDB" id="A0AAI9CH39"/>